<name>A0A4Z2EHE2_9TELE</name>
<evidence type="ECO:0000313" key="3">
    <source>
        <dbReference type="Proteomes" id="UP000314294"/>
    </source>
</evidence>
<evidence type="ECO:0000313" key="2">
    <source>
        <dbReference type="EMBL" id="TNN28226.1"/>
    </source>
</evidence>
<keyword evidence="3" id="KW-1185">Reference proteome</keyword>
<feature type="compositionally biased region" description="Basic and acidic residues" evidence="1">
    <location>
        <begin position="70"/>
        <end position="80"/>
    </location>
</feature>
<dbReference type="Proteomes" id="UP000314294">
    <property type="component" value="Unassembled WGS sequence"/>
</dbReference>
<feature type="region of interest" description="Disordered" evidence="1">
    <location>
        <begin position="1"/>
        <end position="113"/>
    </location>
</feature>
<dbReference type="EMBL" id="SRLO01007134">
    <property type="protein sequence ID" value="TNN28226.1"/>
    <property type="molecule type" value="Genomic_DNA"/>
</dbReference>
<feature type="compositionally biased region" description="Gly residues" evidence="1">
    <location>
        <begin position="1"/>
        <end position="12"/>
    </location>
</feature>
<protein>
    <submittedName>
        <fullName evidence="2">Uncharacterized protein</fullName>
    </submittedName>
</protein>
<dbReference type="AlphaFoldDB" id="A0A4Z2EHE2"/>
<accession>A0A4Z2EHE2</accession>
<feature type="compositionally biased region" description="Basic and acidic residues" evidence="1">
    <location>
        <begin position="104"/>
        <end position="113"/>
    </location>
</feature>
<comment type="caution">
    <text evidence="2">The sequence shown here is derived from an EMBL/GenBank/DDBJ whole genome shotgun (WGS) entry which is preliminary data.</text>
</comment>
<evidence type="ECO:0000256" key="1">
    <source>
        <dbReference type="SAM" id="MobiDB-lite"/>
    </source>
</evidence>
<proteinExistence type="predicted"/>
<reference evidence="2 3" key="1">
    <citation type="submission" date="2019-03" db="EMBL/GenBank/DDBJ databases">
        <title>First draft genome of Liparis tanakae, snailfish: a comprehensive survey of snailfish specific genes.</title>
        <authorList>
            <person name="Kim W."/>
            <person name="Song I."/>
            <person name="Jeong J.-H."/>
            <person name="Kim D."/>
            <person name="Kim S."/>
            <person name="Ryu S."/>
            <person name="Song J.Y."/>
            <person name="Lee S.K."/>
        </authorList>
    </citation>
    <scope>NUCLEOTIDE SEQUENCE [LARGE SCALE GENOMIC DNA]</scope>
    <source>
        <tissue evidence="2">Muscle</tissue>
    </source>
</reference>
<organism evidence="2 3">
    <name type="scientific">Liparis tanakae</name>
    <name type="common">Tanaka's snailfish</name>
    <dbReference type="NCBI Taxonomy" id="230148"/>
    <lineage>
        <taxon>Eukaryota</taxon>
        <taxon>Metazoa</taxon>
        <taxon>Chordata</taxon>
        <taxon>Craniata</taxon>
        <taxon>Vertebrata</taxon>
        <taxon>Euteleostomi</taxon>
        <taxon>Actinopterygii</taxon>
        <taxon>Neopterygii</taxon>
        <taxon>Teleostei</taxon>
        <taxon>Neoteleostei</taxon>
        <taxon>Acanthomorphata</taxon>
        <taxon>Eupercaria</taxon>
        <taxon>Perciformes</taxon>
        <taxon>Cottioidei</taxon>
        <taxon>Cottales</taxon>
        <taxon>Liparidae</taxon>
        <taxon>Liparis</taxon>
    </lineage>
</organism>
<sequence>MVTGHGKLGPGYGELQSAGTATAHGKLKLTGTRGAGTGTGRAGISDGTGKAGTDDWTGRAGTGDGTGKAGTDDWTRRAGTGDRSLGIYWLGRRDTGNQSRLGRGKWETGRRKE</sequence>
<gene>
    <name evidence="2" type="ORF">EYF80_061626</name>
</gene>